<dbReference type="AlphaFoldDB" id="A0A4Z0CEG7"/>
<feature type="compositionally biased region" description="Low complexity" evidence="1">
    <location>
        <begin position="680"/>
        <end position="705"/>
    </location>
</feature>
<feature type="compositionally biased region" description="Polar residues" evidence="1">
    <location>
        <begin position="1"/>
        <end position="11"/>
    </location>
</feature>
<feature type="region of interest" description="Disordered" evidence="1">
    <location>
        <begin position="1"/>
        <end position="28"/>
    </location>
</feature>
<dbReference type="Proteomes" id="UP000297839">
    <property type="component" value="Unassembled WGS sequence"/>
</dbReference>
<accession>A0A4Z0CEG7</accession>
<evidence type="ECO:0000313" key="3">
    <source>
        <dbReference type="Proteomes" id="UP000297839"/>
    </source>
</evidence>
<dbReference type="InterPro" id="IPR007139">
    <property type="entry name" value="DUF349"/>
</dbReference>
<dbReference type="RefSeq" id="WP_135248760.1">
    <property type="nucleotide sequence ID" value="NZ_SMLK01000001.1"/>
</dbReference>
<dbReference type="EMBL" id="SMLK01000001">
    <property type="protein sequence ID" value="TFZ08719.1"/>
    <property type="molecule type" value="Genomic_DNA"/>
</dbReference>
<feature type="region of interest" description="Disordered" evidence="1">
    <location>
        <begin position="361"/>
        <end position="412"/>
    </location>
</feature>
<feature type="compositionally biased region" description="Basic and acidic residues" evidence="1">
    <location>
        <begin position="720"/>
        <end position="731"/>
    </location>
</feature>
<gene>
    <name evidence="2" type="ORF">EZ216_06110</name>
</gene>
<feature type="compositionally biased region" description="Low complexity" evidence="1">
    <location>
        <begin position="371"/>
        <end position="393"/>
    </location>
</feature>
<dbReference type="OrthoDB" id="5523335at2"/>
<evidence type="ECO:0000313" key="2">
    <source>
        <dbReference type="EMBL" id="TFZ08719.1"/>
    </source>
</evidence>
<organism evidence="2 3">
    <name type="scientific">Ramlibacter humi</name>
    <dbReference type="NCBI Taxonomy" id="2530451"/>
    <lineage>
        <taxon>Bacteria</taxon>
        <taxon>Pseudomonadati</taxon>
        <taxon>Pseudomonadota</taxon>
        <taxon>Betaproteobacteria</taxon>
        <taxon>Burkholderiales</taxon>
        <taxon>Comamonadaceae</taxon>
        <taxon>Ramlibacter</taxon>
    </lineage>
</organism>
<keyword evidence="3" id="KW-1185">Reference proteome</keyword>
<sequence length="937" mass="100398">MTQTTLKSPDTQALDALTGGAFSAPTSGERAARVREWLASNPSAEQMQEVFRELSARDKGAAKPLREKLDELKRARGQEAIAAEWSQKAESLLAQPRLNIADAMAWQRDAAKAGAPLSREPLAGLKAQLADRIKGIEDLQHRVQVQREAAVLLAQRIEVLSTKSWKDAQAASDALRADVPEWQTQAQALVEDANWASVDARFPPLLDASRNQLQVVWEAFQSALAQAIAADTDAAAALPPVPVWADELRAARGLPAEAPLKAPKPKADPEQKAKASEAVTAALQKLEQEIAQGHGKATAGAATALRNALKENGKLVDDKLEGQAHAALAAAGELEGWQRWRADQLRQELVAKAEALFETVPAPAAKPAPEAPAVETPAPDTPAAEGDGAAAAPAPAPAPAPAEAAPVRKPKFGGRKMQEQLRALREQWKQVDQGGPPNHALWKRFDEACNEAHKVVEAWLDKVKAEAAESRSHRLALIEELKTWAGQNAQPAQGDWKAFNRAIHQFESRWREAGHLSEKAFAELQPQWKQALQAAEAPLASAQKQSLERRHAMIEEAQVLGAAPQLRIDAVKALQQRWQAEAQGVPLERKQEQKLWDAFRKPIDEAFQRKTQEREKAAASLSERDRAVLEASKALESANAGGDAQRIRTAMAALDAALKGQAQARAEQAAEAAAAVPAPAAAATEATPSDEAAASPAEGTEAAAPAPAPKPAPKPVIAMRGDDRPGAKRPEQAVPSRPGRPGDKRGPGGPGAGRFGDRRDGRDSRDSRDARGGGRFGDRAFEDRGPRLGDVAFRAQRDALDHAQQTLRKLAAQAHGEALTQLLAAWEQRAPDQVPSQNELGRSVTPAIRGSWTKALQSPASGDAGEALLRLEIAAEAPTPADQIAARRQLQLQLLTRRNDPAPAQTWGEDAARVLASAHDAGVARRLQNVLKVLLRG</sequence>
<feature type="compositionally biased region" description="Basic and acidic residues" evidence="1">
    <location>
        <begin position="755"/>
        <end position="784"/>
    </location>
</feature>
<feature type="region of interest" description="Disordered" evidence="1">
    <location>
        <begin position="680"/>
        <end position="784"/>
    </location>
</feature>
<proteinExistence type="predicted"/>
<comment type="caution">
    <text evidence="2">The sequence shown here is derived from an EMBL/GenBank/DDBJ whole genome shotgun (WGS) entry which is preliminary data.</text>
</comment>
<evidence type="ECO:0000256" key="1">
    <source>
        <dbReference type="SAM" id="MobiDB-lite"/>
    </source>
</evidence>
<protein>
    <submittedName>
        <fullName evidence="2">DUF349 domain-containing protein</fullName>
    </submittedName>
</protein>
<name>A0A4Z0CEG7_9BURK</name>
<reference evidence="2 3" key="1">
    <citation type="submission" date="2019-03" db="EMBL/GenBank/DDBJ databases">
        <title>Ramlibacter sp. 18x22-1, whole genome shotgun sequence.</title>
        <authorList>
            <person name="Zhang X."/>
            <person name="Feng G."/>
            <person name="Zhu H."/>
        </authorList>
    </citation>
    <scope>NUCLEOTIDE SEQUENCE [LARGE SCALE GENOMIC DNA]</scope>
    <source>
        <strain evidence="2 3">18x22-1</strain>
    </source>
</reference>
<dbReference type="Pfam" id="PF03993">
    <property type="entry name" value="DUF349"/>
    <property type="match status" value="1"/>
</dbReference>